<dbReference type="PROSITE" id="PS50929">
    <property type="entry name" value="ABC_TM1F"/>
    <property type="match status" value="1"/>
</dbReference>
<evidence type="ECO:0000256" key="7">
    <source>
        <dbReference type="ARBA" id="ARBA00022989"/>
    </source>
</evidence>
<dbReference type="GO" id="GO:0005524">
    <property type="term" value="F:ATP binding"/>
    <property type="evidence" value="ECO:0007669"/>
    <property type="project" value="InterPro"/>
</dbReference>
<keyword evidence="5" id="KW-0677">Repeat</keyword>
<dbReference type="PANTHER" id="PTHR43394">
    <property type="entry name" value="ATP-DEPENDENT PERMEASE MDL1, MITOCHONDRIAL"/>
    <property type="match status" value="1"/>
</dbReference>
<keyword evidence="8 10" id="KW-0472">Membrane</keyword>
<dbReference type="InterPro" id="IPR039421">
    <property type="entry name" value="Type_1_exporter"/>
</dbReference>
<evidence type="ECO:0000256" key="9">
    <source>
        <dbReference type="ARBA" id="ARBA00023180"/>
    </source>
</evidence>
<comment type="subcellular location">
    <subcellularLocation>
        <location evidence="1">Membrane</location>
        <topology evidence="1">Multi-pass membrane protein</topology>
    </subcellularLocation>
</comment>
<keyword evidence="4 10" id="KW-0812">Transmembrane</keyword>
<dbReference type="InterPro" id="IPR011527">
    <property type="entry name" value="ABC1_TM_dom"/>
</dbReference>
<dbReference type="GO" id="GO:0005743">
    <property type="term" value="C:mitochondrial inner membrane"/>
    <property type="evidence" value="ECO:0007669"/>
    <property type="project" value="TreeGrafter"/>
</dbReference>
<keyword evidence="6" id="KW-1278">Translocase</keyword>
<protein>
    <recommendedName>
        <fullName evidence="12">ABC transmembrane type-1 domain-containing protein</fullName>
    </recommendedName>
</protein>
<dbReference type="STRING" id="62062.ENSHHUP00000080268"/>
<keyword evidence="11" id="KW-0732">Signal</keyword>
<dbReference type="GO" id="GO:0015421">
    <property type="term" value="F:ABC-type oligopeptide transporter activity"/>
    <property type="evidence" value="ECO:0007669"/>
    <property type="project" value="TreeGrafter"/>
</dbReference>
<evidence type="ECO:0000256" key="5">
    <source>
        <dbReference type="ARBA" id="ARBA00022737"/>
    </source>
</evidence>
<organism evidence="13 14">
    <name type="scientific">Hucho hucho</name>
    <name type="common">huchen</name>
    <dbReference type="NCBI Taxonomy" id="62062"/>
    <lineage>
        <taxon>Eukaryota</taxon>
        <taxon>Metazoa</taxon>
        <taxon>Chordata</taxon>
        <taxon>Craniata</taxon>
        <taxon>Vertebrata</taxon>
        <taxon>Euteleostomi</taxon>
        <taxon>Actinopterygii</taxon>
        <taxon>Neopterygii</taxon>
        <taxon>Teleostei</taxon>
        <taxon>Protacanthopterygii</taxon>
        <taxon>Salmoniformes</taxon>
        <taxon>Salmonidae</taxon>
        <taxon>Salmoninae</taxon>
        <taxon>Hucho</taxon>
    </lineage>
</organism>
<feature type="transmembrane region" description="Helical" evidence="10">
    <location>
        <begin position="70"/>
        <end position="89"/>
    </location>
</feature>
<feature type="signal peptide" evidence="11">
    <location>
        <begin position="1"/>
        <end position="21"/>
    </location>
</feature>
<name>A0A4W5R2U3_9TELE</name>
<keyword evidence="9" id="KW-0325">Glycoprotein</keyword>
<evidence type="ECO:0000256" key="2">
    <source>
        <dbReference type="ARBA" id="ARBA00022448"/>
    </source>
</evidence>
<evidence type="ECO:0000256" key="4">
    <source>
        <dbReference type="ARBA" id="ARBA00022692"/>
    </source>
</evidence>
<dbReference type="GeneTree" id="ENSGT00940000165732"/>
<evidence type="ECO:0000313" key="13">
    <source>
        <dbReference type="Ensembl" id="ENSHHUP00000080268.1"/>
    </source>
</evidence>
<evidence type="ECO:0000256" key="6">
    <source>
        <dbReference type="ARBA" id="ARBA00022967"/>
    </source>
</evidence>
<feature type="transmembrane region" description="Helical" evidence="10">
    <location>
        <begin position="96"/>
        <end position="117"/>
    </location>
</feature>
<dbReference type="Pfam" id="PF00664">
    <property type="entry name" value="ABC_membrane"/>
    <property type="match status" value="1"/>
</dbReference>
<keyword evidence="14" id="KW-1185">Reference proteome</keyword>
<evidence type="ECO:0000256" key="11">
    <source>
        <dbReference type="SAM" id="SignalP"/>
    </source>
</evidence>
<evidence type="ECO:0000256" key="8">
    <source>
        <dbReference type="ARBA" id="ARBA00023136"/>
    </source>
</evidence>
<keyword evidence="3" id="KW-0597">Phosphoprotein</keyword>
<dbReference type="InterPro" id="IPR036640">
    <property type="entry name" value="ABC1_TM_sf"/>
</dbReference>
<sequence length="166" mass="18376">MGAVVLVAAYMQVAFWTLAAGRQVKRLRKLFFHCIMQQEIGWFDVNETGELNTRLTDDIYKINEGIGDKVGMLIQSFTTFVAAFIIGFSKGWKLTLVILAVSPVLGFSAFIFSKVGLTHTSPCMCESAHTRVHTPLLTVFLHCVSLGTDVLHFPGAECLCQSWSRG</sequence>
<dbReference type="PANTHER" id="PTHR43394:SF28">
    <property type="entry name" value="ATP-BINDING CASSETTE SUBFAMILY B MEMBER 1"/>
    <property type="match status" value="1"/>
</dbReference>
<dbReference type="Proteomes" id="UP000314982">
    <property type="component" value="Unassembled WGS sequence"/>
</dbReference>
<dbReference type="GO" id="GO:0090374">
    <property type="term" value="P:oligopeptide export from mitochondrion"/>
    <property type="evidence" value="ECO:0007669"/>
    <property type="project" value="TreeGrafter"/>
</dbReference>
<reference evidence="14" key="1">
    <citation type="submission" date="2018-06" db="EMBL/GenBank/DDBJ databases">
        <title>Genome assembly of Danube salmon.</title>
        <authorList>
            <person name="Macqueen D.J."/>
            <person name="Gundappa M.K."/>
        </authorList>
    </citation>
    <scope>NUCLEOTIDE SEQUENCE [LARGE SCALE GENOMIC DNA]</scope>
</reference>
<proteinExistence type="predicted"/>
<reference evidence="13" key="3">
    <citation type="submission" date="2025-09" db="UniProtKB">
        <authorList>
            <consortium name="Ensembl"/>
        </authorList>
    </citation>
    <scope>IDENTIFICATION</scope>
</reference>
<evidence type="ECO:0000313" key="14">
    <source>
        <dbReference type="Proteomes" id="UP000314982"/>
    </source>
</evidence>
<feature type="chain" id="PRO_5021484571" description="ABC transmembrane type-1 domain-containing protein" evidence="11">
    <location>
        <begin position="22"/>
        <end position="166"/>
    </location>
</feature>
<reference evidence="13" key="2">
    <citation type="submission" date="2025-08" db="UniProtKB">
        <authorList>
            <consortium name="Ensembl"/>
        </authorList>
    </citation>
    <scope>IDENTIFICATION</scope>
</reference>
<dbReference type="AlphaFoldDB" id="A0A4W5R2U3"/>
<evidence type="ECO:0000256" key="1">
    <source>
        <dbReference type="ARBA" id="ARBA00004141"/>
    </source>
</evidence>
<keyword evidence="2" id="KW-0813">Transport</keyword>
<evidence type="ECO:0000259" key="12">
    <source>
        <dbReference type="PROSITE" id="PS50929"/>
    </source>
</evidence>
<keyword evidence="7 10" id="KW-1133">Transmembrane helix</keyword>
<dbReference type="Gene3D" id="1.20.1560.10">
    <property type="entry name" value="ABC transporter type 1, transmembrane domain"/>
    <property type="match status" value="1"/>
</dbReference>
<feature type="domain" description="ABC transmembrane type-1" evidence="12">
    <location>
        <begin position="1"/>
        <end position="114"/>
    </location>
</feature>
<evidence type="ECO:0000256" key="10">
    <source>
        <dbReference type="SAM" id="Phobius"/>
    </source>
</evidence>
<dbReference type="Ensembl" id="ENSHHUT00000082838.1">
    <property type="protein sequence ID" value="ENSHHUP00000080268.1"/>
    <property type="gene ID" value="ENSHHUG00000046741.1"/>
</dbReference>
<dbReference type="SUPFAM" id="SSF90123">
    <property type="entry name" value="ABC transporter transmembrane region"/>
    <property type="match status" value="1"/>
</dbReference>
<evidence type="ECO:0000256" key="3">
    <source>
        <dbReference type="ARBA" id="ARBA00022553"/>
    </source>
</evidence>
<accession>A0A4W5R2U3</accession>